<dbReference type="PROSITE" id="PS00374">
    <property type="entry name" value="MGMT"/>
    <property type="match status" value="1"/>
</dbReference>
<dbReference type="PANTHER" id="PTHR10815">
    <property type="entry name" value="METHYLATED-DNA--PROTEIN-CYSTEINE METHYLTRANSFERASE"/>
    <property type="match status" value="1"/>
</dbReference>
<dbReference type="EC" id="2.1.1.63" evidence="3"/>
<dbReference type="NCBIfam" id="TIGR00589">
    <property type="entry name" value="ogt"/>
    <property type="match status" value="1"/>
</dbReference>
<evidence type="ECO:0000256" key="4">
    <source>
        <dbReference type="ARBA" id="ARBA00015377"/>
    </source>
</evidence>
<evidence type="ECO:0000256" key="6">
    <source>
        <dbReference type="ARBA" id="ARBA00022679"/>
    </source>
</evidence>
<reference evidence="14" key="1">
    <citation type="submission" date="2022-11" db="EMBL/GenBank/DDBJ databases">
        <title>Chromosomal genome sequence assembly and mating type (MAT) locus characterization of the leprose asexual lichenized fungus Lepraria neglecta (Nyl.) Erichsen.</title>
        <authorList>
            <person name="Allen J.L."/>
            <person name="Pfeffer B."/>
        </authorList>
    </citation>
    <scope>NUCLEOTIDE SEQUENCE</scope>
    <source>
        <strain evidence="14">Allen 5258</strain>
    </source>
</reference>
<gene>
    <name evidence="14" type="ORF">OEA41_000895</name>
</gene>
<evidence type="ECO:0000313" key="14">
    <source>
        <dbReference type="EMBL" id="KAK3178758.1"/>
    </source>
</evidence>
<evidence type="ECO:0000256" key="1">
    <source>
        <dbReference type="ARBA" id="ARBA00001286"/>
    </source>
</evidence>
<dbReference type="GO" id="GO:0032259">
    <property type="term" value="P:methylation"/>
    <property type="evidence" value="ECO:0007669"/>
    <property type="project" value="UniProtKB-KW"/>
</dbReference>
<organism evidence="14 15">
    <name type="scientific">Lepraria neglecta</name>
    <dbReference type="NCBI Taxonomy" id="209136"/>
    <lineage>
        <taxon>Eukaryota</taxon>
        <taxon>Fungi</taxon>
        <taxon>Dikarya</taxon>
        <taxon>Ascomycota</taxon>
        <taxon>Pezizomycotina</taxon>
        <taxon>Lecanoromycetes</taxon>
        <taxon>OSLEUM clade</taxon>
        <taxon>Lecanoromycetidae</taxon>
        <taxon>Lecanorales</taxon>
        <taxon>Lecanorineae</taxon>
        <taxon>Stereocaulaceae</taxon>
        <taxon>Lepraria</taxon>
    </lineage>
</organism>
<evidence type="ECO:0000256" key="3">
    <source>
        <dbReference type="ARBA" id="ARBA00011918"/>
    </source>
</evidence>
<dbReference type="InterPro" id="IPR036388">
    <property type="entry name" value="WH-like_DNA-bd_sf"/>
</dbReference>
<dbReference type="InterPro" id="IPR001497">
    <property type="entry name" value="MethylDNA_cys_MeTrfase_AS"/>
</dbReference>
<evidence type="ECO:0000256" key="10">
    <source>
        <dbReference type="ARBA" id="ARBA00031621"/>
    </source>
</evidence>
<accession>A0AAD9ZHG0</accession>
<comment type="similarity">
    <text evidence="2">Belongs to the MGMT family.</text>
</comment>
<dbReference type="PANTHER" id="PTHR10815:SF13">
    <property type="entry name" value="METHYLATED-DNA--PROTEIN-CYSTEINE METHYLTRANSFERASE"/>
    <property type="match status" value="1"/>
</dbReference>
<name>A0AAD9ZHG0_9LECA</name>
<evidence type="ECO:0000256" key="5">
    <source>
        <dbReference type="ARBA" id="ARBA00022603"/>
    </source>
</evidence>
<dbReference type="Proteomes" id="UP001276659">
    <property type="component" value="Unassembled WGS sequence"/>
</dbReference>
<evidence type="ECO:0000259" key="13">
    <source>
        <dbReference type="Pfam" id="PF01035"/>
    </source>
</evidence>
<evidence type="ECO:0000256" key="2">
    <source>
        <dbReference type="ARBA" id="ARBA00008711"/>
    </source>
</evidence>
<dbReference type="InterPro" id="IPR014048">
    <property type="entry name" value="MethylDNA_cys_MeTrfase_DNA-bd"/>
</dbReference>
<evidence type="ECO:0000256" key="7">
    <source>
        <dbReference type="ARBA" id="ARBA00022763"/>
    </source>
</evidence>
<evidence type="ECO:0000256" key="11">
    <source>
        <dbReference type="ARBA" id="ARBA00049348"/>
    </source>
</evidence>
<dbReference type="EMBL" id="JASNWA010000003">
    <property type="protein sequence ID" value="KAK3178758.1"/>
    <property type="molecule type" value="Genomic_DNA"/>
</dbReference>
<dbReference type="CDD" id="cd06445">
    <property type="entry name" value="ATase"/>
    <property type="match status" value="1"/>
</dbReference>
<comment type="catalytic activity">
    <reaction evidence="11">
        <text>a 6-O-methyl-2'-deoxyguanosine in DNA + L-cysteinyl-[protein] = S-methyl-L-cysteinyl-[protein] + a 2'-deoxyguanosine in DNA</text>
        <dbReference type="Rhea" id="RHEA:24000"/>
        <dbReference type="Rhea" id="RHEA-COMP:10131"/>
        <dbReference type="Rhea" id="RHEA-COMP:10132"/>
        <dbReference type="Rhea" id="RHEA-COMP:11367"/>
        <dbReference type="Rhea" id="RHEA-COMP:11368"/>
        <dbReference type="ChEBI" id="CHEBI:29950"/>
        <dbReference type="ChEBI" id="CHEBI:82612"/>
        <dbReference type="ChEBI" id="CHEBI:85445"/>
        <dbReference type="ChEBI" id="CHEBI:85448"/>
        <dbReference type="EC" id="2.1.1.63"/>
    </reaction>
</comment>
<proteinExistence type="inferred from homology"/>
<sequence length="320" mass="34221">MDSPNSLRITAPSPSTQTLDLPSTKPSDKNLPTLKSNWITLYKSTLPSLALSKAPSQPHWPVHLDHCFARVILDAVIGNSTSPTTTETTPSPWTERIASPAINHMTAQQLEDCISLGEAIADGKVNLVELDQQSLAVRGKSKGRGQKGKRGPQDSTSPSSKKQKPTTKSNSKASQPDIRSAMGLPSPAPSSASPPPPPPAKMDKAITSKIHLSPLTPFRKRVLLALCQVPTGHFTTYLALSNHLSSSPRAVGNALRNNPFAPQVPCHRVVAADLSIGGFCGEWGVKGKHYGEKVRLLKGEGVEVMENEGMVGGRVWEGFV</sequence>
<keyword evidence="15" id="KW-1185">Reference proteome</keyword>
<feature type="domain" description="Methylated-DNA-[protein]-cysteine S-methyltransferase DNA binding" evidence="13">
    <location>
        <begin position="217"/>
        <end position="302"/>
    </location>
</feature>
<dbReference type="AlphaFoldDB" id="A0AAD9ZHG0"/>
<keyword evidence="5" id="KW-0489">Methyltransferase</keyword>
<dbReference type="InterPro" id="IPR036217">
    <property type="entry name" value="MethylDNA_cys_MeTrfase_DNAb"/>
</dbReference>
<feature type="compositionally biased region" description="Low complexity" evidence="12">
    <location>
        <begin position="155"/>
        <end position="172"/>
    </location>
</feature>
<evidence type="ECO:0000256" key="9">
    <source>
        <dbReference type="ARBA" id="ARBA00030795"/>
    </source>
</evidence>
<feature type="compositionally biased region" description="Basic residues" evidence="12">
    <location>
        <begin position="139"/>
        <end position="150"/>
    </location>
</feature>
<comment type="caution">
    <text evidence="14">The sequence shown here is derived from an EMBL/GenBank/DDBJ whole genome shotgun (WGS) entry which is preliminary data.</text>
</comment>
<feature type="compositionally biased region" description="Polar residues" evidence="12">
    <location>
        <begin position="1"/>
        <end position="25"/>
    </location>
</feature>
<keyword evidence="6" id="KW-0808">Transferase</keyword>
<feature type="compositionally biased region" description="Pro residues" evidence="12">
    <location>
        <begin position="186"/>
        <end position="200"/>
    </location>
</feature>
<dbReference type="Pfam" id="PF01035">
    <property type="entry name" value="DNA_binding_1"/>
    <property type="match status" value="1"/>
</dbReference>
<keyword evidence="7" id="KW-0227">DNA damage</keyword>
<feature type="region of interest" description="Disordered" evidence="12">
    <location>
        <begin position="136"/>
        <end position="203"/>
    </location>
</feature>
<dbReference type="Gene3D" id="1.10.10.10">
    <property type="entry name" value="Winged helix-like DNA-binding domain superfamily/Winged helix DNA-binding domain"/>
    <property type="match status" value="1"/>
</dbReference>
<evidence type="ECO:0000256" key="8">
    <source>
        <dbReference type="ARBA" id="ARBA00023204"/>
    </source>
</evidence>
<dbReference type="GO" id="GO:0003908">
    <property type="term" value="F:methylated-DNA-[protein]-cysteine S-methyltransferase activity"/>
    <property type="evidence" value="ECO:0007669"/>
    <property type="project" value="UniProtKB-EC"/>
</dbReference>
<dbReference type="GO" id="GO:0006281">
    <property type="term" value="P:DNA repair"/>
    <property type="evidence" value="ECO:0007669"/>
    <property type="project" value="UniProtKB-KW"/>
</dbReference>
<feature type="region of interest" description="Disordered" evidence="12">
    <location>
        <begin position="1"/>
        <end position="28"/>
    </location>
</feature>
<evidence type="ECO:0000256" key="12">
    <source>
        <dbReference type="SAM" id="MobiDB-lite"/>
    </source>
</evidence>
<dbReference type="SUPFAM" id="SSF46767">
    <property type="entry name" value="Methylated DNA-protein cysteine methyltransferase, C-terminal domain"/>
    <property type="match status" value="1"/>
</dbReference>
<comment type="catalytic activity">
    <reaction evidence="1">
        <text>a 4-O-methyl-thymidine in DNA + L-cysteinyl-[protein] = a thymidine in DNA + S-methyl-L-cysteinyl-[protein]</text>
        <dbReference type="Rhea" id="RHEA:53428"/>
        <dbReference type="Rhea" id="RHEA-COMP:10131"/>
        <dbReference type="Rhea" id="RHEA-COMP:10132"/>
        <dbReference type="Rhea" id="RHEA-COMP:13555"/>
        <dbReference type="Rhea" id="RHEA-COMP:13556"/>
        <dbReference type="ChEBI" id="CHEBI:29950"/>
        <dbReference type="ChEBI" id="CHEBI:82612"/>
        <dbReference type="ChEBI" id="CHEBI:137386"/>
        <dbReference type="ChEBI" id="CHEBI:137387"/>
        <dbReference type="EC" id="2.1.1.63"/>
    </reaction>
</comment>
<evidence type="ECO:0000313" key="15">
    <source>
        <dbReference type="Proteomes" id="UP001276659"/>
    </source>
</evidence>
<keyword evidence="8" id="KW-0234">DNA repair</keyword>
<protein>
    <recommendedName>
        <fullName evidence="4">Methylated-DNA--protein-cysteine methyltransferase</fullName>
        <ecNumber evidence="3">2.1.1.63</ecNumber>
    </recommendedName>
    <alternativeName>
        <fullName evidence="9">6-O-methylguanine-DNA methyltransferase</fullName>
    </alternativeName>
    <alternativeName>
        <fullName evidence="10">O-6-methylguanine-DNA-alkyltransferase</fullName>
    </alternativeName>
</protein>